<name>A0A5A7R4U4_STRAF</name>
<accession>A0A5A7R4U4</accession>
<dbReference type="Proteomes" id="UP000325081">
    <property type="component" value="Unassembled WGS sequence"/>
</dbReference>
<organism evidence="2 3">
    <name type="scientific">Striga asiatica</name>
    <name type="common">Asiatic witchweed</name>
    <name type="synonym">Buchnera asiatica</name>
    <dbReference type="NCBI Taxonomy" id="4170"/>
    <lineage>
        <taxon>Eukaryota</taxon>
        <taxon>Viridiplantae</taxon>
        <taxon>Streptophyta</taxon>
        <taxon>Embryophyta</taxon>
        <taxon>Tracheophyta</taxon>
        <taxon>Spermatophyta</taxon>
        <taxon>Magnoliopsida</taxon>
        <taxon>eudicotyledons</taxon>
        <taxon>Gunneridae</taxon>
        <taxon>Pentapetalae</taxon>
        <taxon>asterids</taxon>
        <taxon>lamiids</taxon>
        <taxon>Lamiales</taxon>
        <taxon>Orobanchaceae</taxon>
        <taxon>Buchnereae</taxon>
        <taxon>Striga</taxon>
    </lineage>
</organism>
<comment type="caution">
    <text evidence="2">The sequence shown here is derived from an EMBL/GenBank/DDBJ whole genome shotgun (WGS) entry which is preliminary data.</text>
</comment>
<evidence type="ECO:0000313" key="2">
    <source>
        <dbReference type="EMBL" id="GER51747.1"/>
    </source>
</evidence>
<sequence>MSPMSRRIIVRLLSSSSFAPPYHAVTPPPSAFPGHPNGTTAPLAAVRSSHGTVNEGHNRQCRQRQPAASLSLAKLGRCGAAITGLRSPNDKDNTPTIIPVILTAIVARLDADFRRPPPPPSSDAVLRRYLDGSDVENKNNRP</sequence>
<dbReference type="AlphaFoldDB" id="A0A5A7R4U4"/>
<proteinExistence type="predicted"/>
<keyword evidence="3" id="KW-1185">Reference proteome</keyword>
<protein>
    <submittedName>
        <fullName evidence="2">H(+)/Cl(-) exchange transporter ClcA</fullName>
    </submittedName>
</protein>
<gene>
    <name evidence="2" type="ORF">STAS_29145</name>
</gene>
<evidence type="ECO:0000313" key="3">
    <source>
        <dbReference type="Proteomes" id="UP000325081"/>
    </source>
</evidence>
<reference evidence="3" key="1">
    <citation type="journal article" date="2019" name="Curr. Biol.">
        <title>Genome Sequence of Striga asiatica Provides Insight into the Evolution of Plant Parasitism.</title>
        <authorList>
            <person name="Yoshida S."/>
            <person name="Kim S."/>
            <person name="Wafula E.K."/>
            <person name="Tanskanen J."/>
            <person name="Kim Y.M."/>
            <person name="Honaas L."/>
            <person name="Yang Z."/>
            <person name="Spallek T."/>
            <person name="Conn C.E."/>
            <person name="Ichihashi Y."/>
            <person name="Cheong K."/>
            <person name="Cui S."/>
            <person name="Der J.P."/>
            <person name="Gundlach H."/>
            <person name="Jiao Y."/>
            <person name="Hori C."/>
            <person name="Ishida J.K."/>
            <person name="Kasahara H."/>
            <person name="Kiba T."/>
            <person name="Kim M.S."/>
            <person name="Koo N."/>
            <person name="Laohavisit A."/>
            <person name="Lee Y.H."/>
            <person name="Lumba S."/>
            <person name="McCourt P."/>
            <person name="Mortimer J.C."/>
            <person name="Mutuku J.M."/>
            <person name="Nomura T."/>
            <person name="Sasaki-Sekimoto Y."/>
            <person name="Seto Y."/>
            <person name="Wang Y."/>
            <person name="Wakatake T."/>
            <person name="Sakakibara H."/>
            <person name="Demura T."/>
            <person name="Yamaguchi S."/>
            <person name="Yoneyama K."/>
            <person name="Manabe R.I."/>
            <person name="Nelson D.C."/>
            <person name="Schulman A.H."/>
            <person name="Timko M.P."/>
            <person name="dePamphilis C.W."/>
            <person name="Choi D."/>
            <person name="Shirasu K."/>
        </authorList>
    </citation>
    <scope>NUCLEOTIDE SEQUENCE [LARGE SCALE GENOMIC DNA]</scope>
    <source>
        <strain evidence="3">cv. UVA1</strain>
    </source>
</reference>
<dbReference type="EMBL" id="BKCP01009848">
    <property type="protein sequence ID" value="GER51747.1"/>
    <property type="molecule type" value="Genomic_DNA"/>
</dbReference>
<feature type="region of interest" description="Disordered" evidence="1">
    <location>
        <begin position="112"/>
        <end position="142"/>
    </location>
</feature>
<evidence type="ECO:0000256" key="1">
    <source>
        <dbReference type="SAM" id="MobiDB-lite"/>
    </source>
</evidence>
<feature type="compositionally biased region" description="Basic and acidic residues" evidence="1">
    <location>
        <begin position="125"/>
        <end position="142"/>
    </location>
</feature>